<sequence>MKNRTQIVRDELGQSFGHFRTAATHAAQGAAEKIAPRVDSAMVAVGLRQRPKRRLWPWIAGAVGLGAVAGVTVIALVKRRQGQWEDYTATDAVDDLQEAGSDAVDKVKDVAADAKDKVKDHAAKAQDKAAELANKTRDKAADLADRAADKVRSATPSGYNSTH</sequence>
<evidence type="ECO:0008006" key="5">
    <source>
        <dbReference type="Google" id="ProtNLM"/>
    </source>
</evidence>
<feature type="compositionally biased region" description="Basic and acidic residues" evidence="1">
    <location>
        <begin position="119"/>
        <end position="152"/>
    </location>
</feature>
<accession>A0A9W6SRX4</accession>
<dbReference type="AlphaFoldDB" id="A0A9W6SRX4"/>
<feature type="region of interest" description="Disordered" evidence="1">
    <location>
        <begin position="119"/>
        <end position="163"/>
    </location>
</feature>
<evidence type="ECO:0000256" key="1">
    <source>
        <dbReference type="SAM" id="MobiDB-lite"/>
    </source>
</evidence>
<organism evidence="3 4">
    <name type="scientific">Actinorhabdospora filicis</name>
    <dbReference type="NCBI Taxonomy" id="1785913"/>
    <lineage>
        <taxon>Bacteria</taxon>
        <taxon>Bacillati</taxon>
        <taxon>Actinomycetota</taxon>
        <taxon>Actinomycetes</taxon>
        <taxon>Micromonosporales</taxon>
        <taxon>Micromonosporaceae</taxon>
        <taxon>Actinorhabdospora</taxon>
    </lineage>
</organism>
<dbReference type="Proteomes" id="UP001165079">
    <property type="component" value="Unassembled WGS sequence"/>
</dbReference>
<protein>
    <recommendedName>
        <fullName evidence="5">DUF3618 domain-containing protein</fullName>
    </recommendedName>
</protein>
<keyword evidence="2" id="KW-0812">Transmembrane</keyword>
<comment type="caution">
    <text evidence="3">The sequence shown here is derived from an EMBL/GenBank/DDBJ whole genome shotgun (WGS) entry which is preliminary data.</text>
</comment>
<name>A0A9W6SRX4_9ACTN</name>
<dbReference type="RefSeq" id="WP_285666686.1">
    <property type="nucleotide sequence ID" value="NZ_BSTX01000005.1"/>
</dbReference>
<feature type="transmembrane region" description="Helical" evidence="2">
    <location>
        <begin position="55"/>
        <end position="77"/>
    </location>
</feature>
<gene>
    <name evidence="3" type="ORF">Afil01_60500</name>
</gene>
<proteinExistence type="predicted"/>
<keyword evidence="2" id="KW-0472">Membrane</keyword>
<evidence type="ECO:0000313" key="4">
    <source>
        <dbReference type="Proteomes" id="UP001165079"/>
    </source>
</evidence>
<keyword evidence="4" id="KW-1185">Reference proteome</keyword>
<evidence type="ECO:0000313" key="3">
    <source>
        <dbReference type="EMBL" id="GLZ81243.1"/>
    </source>
</evidence>
<evidence type="ECO:0000256" key="2">
    <source>
        <dbReference type="SAM" id="Phobius"/>
    </source>
</evidence>
<dbReference type="Gene3D" id="1.10.287.700">
    <property type="entry name" value="Helix hairpin bin"/>
    <property type="match status" value="1"/>
</dbReference>
<keyword evidence="2" id="KW-1133">Transmembrane helix</keyword>
<feature type="compositionally biased region" description="Polar residues" evidence="1">
    <location>
        <begin position="154"/>
        <end position="163"/>
    </location>
</feature>
<reference evidence="3" key="1">
    <citation type="submission" date="2023-03" db="EMBL/GenBank/DDBJ databases">
        <title>Actinorhabdospora filicis NBRC 111898.</title>
        <authorList>
            <person name="Ichikawa N."/>
            <person name="Sato H."/>
            <person name="Tonouchi N."/>
        </authorList>
    </citation>
    <scope>NUCLEOTIDE SEQUENCE</scope>
    <source>
        <strain evidence="3">NBRC 111898</strain>
    </source>
</reference>
<dbReference type="EMBL" id="BSTX01000005">
    <property type="protein sequence ID" value="GLZ81243.1"/>
    <property type="molecule type" value="Genomic_DNA"/>
</dbReference>